<name>A0A7Y9K2I0_9SPHN</name>
<organism evidence="1 2">
    <name type="scientific">Sphingomonas melonis</name>
    <dbReference type="NCBI Taxonomy" id="152682"/>
    <lineage>
        <taxon>Bacteria</taxon>
        <taxon>Pseudomonadati</taxon>
        <taxon>Pseudomonadota</taxon>
        <taxon>Alphaproteobacteria</taxon>
        <taxon>Sphingomonadales</taxon>
        <taxon>Sphingomonadaceae</taxon>
        <taxon>Sphingomonas</taxon>
    </lineage>
</organism>
<sequence>MIYVLGNDGSMFAIDNEWLFIKLDRHGRVASFERGTD</sequence>
<evidence type="ECO:0000313" key="2">
    <source>
        <dbReference type="Proteomes" id="UP000517753"/>
    </source>
</evidence>
<dbReference type="AlphaFoldDB" id="A0A7Y9K2I0"/>
<evidence type="ECO:0000313" key="1">
    <source>
        <dbReference type="EMBL" id="NYD90981.1"/>
    </source>
</evidence>
<gene>
    <name evidence="1" type="ORF">HD841_002788</name>
</gene>
<dbReference type="Proteomes" id="UP000517753">
    <property type="component" value="Unassembled WGS sequence"/>
</dbReference>
<comment type="caution">
    <text evidence="1">The sequence shown here is derived from an EMBL/GenBank/DDBJ whole genome shotgun (WGS) entry which is preliminary data.</text>
</comment>
<accession>A0A7Y9K2I0</accession>
<protein>
    <submittedName>
        <fullName evidence="1">Uncharacterized protein</fullName>
    </submittedName>
</protein>
<proteinExistence type="predicted"/>
<reference evidence="1 2" key="2">
    <citation type="submission" date="2020-08" db="EMBL/GenBank/DDBJ databases">
        <title>The Agave Microbiome: Exploring the role of microbial communities in plant adaptations to desert environments.</title>
        <authorList>
            <person name="Partida-Martinez L.P."/>
        </authorList>
    </citation>
    <scope>NUCLEOTIDE SEQUENCE [LARGE SCALE GENOMIC DNA]</scope>
    <source>
        <strain evidence="1 2">AS2.3</strain>
    </source>
</reference>
<dbReference type="EMBL" id="JACCBY010000004">
    <property type="protein sequence ID" value="NYD90981.1"/>
    <property type="molecule type" value="Genomic_DNA"/>
</dbReference>
<reference evidence="1 2" key="1">
    <citation type="submission" date="2020-07" db="EMBL/GenBank/DDBJ databases">
        <authorList>
            <person name="Partida-Martinez L."/>
            <person name="Huntemann M."/>
            <person name="Clum A."/>
            <person name="Wang J."/>
            <person name="Palaniappan K."/>
            <person name="Ritter S."/>
            <person name="Chen I.-M."/>
            <person name="Stamatis D."/>
            <person name="Reddy T."/>
            <person name="O'Malley R."/>
            <person name="Daum C."/>
            <person name="Shapiro N."/>
            <person name="Ivanova N."/>
            <person name="Kyrpides N."/>
            <person name="Woyke T."/>
        </authorList>
    </citation>
    <scope>NUCLEOTIDE SEQUENCE [LARGE SCALE GENOMIC DNA]</scope>
    <source>
        <strain evidence="1 2">AS2.3</strain>
    </source>
</reference>
<keyword evidence="2" id="KW-1185">Reference proteome</keyword>